<dbReference type="InterPro" id="IPR013103">
    <property type="entry name" value="RVT_2"/>
</dbReference>
<organism evidence="3">
    <name type="scientific">Fagus sylvatica</name>
    <name type="common">Beechnut</name>
    <dbReference type="NCBI Taxonomy" id="28930"/>
    <lineage>
        <taxon>Eukaryota</taxon>
        <taxon>Viridiplantae</taxon>
        <taxon>Streptophyta</taxon>
        <taxon>Embryophyta</taxon>
        <taxon>Tracheophyta</taxon>
        <taxon>Spermatophyta</taxon>
        <taxon>Magnoliopsida</taxon>
        <taxon>eudicotyledons</taxon>
        <taxon>Gunneridae</taxon>
        <taxon>Pentapetalae</taxon>
        <taxon>rosids</taxon>
        <taxon>fabids</taxon>
        <taxon>Fagales</taxon>
        <taxon>Fagaceae</taxon>
        <taxon>Fagus</taxon>
    </lineage>
</organism>
<dbReference type="SUPFAM" id="SSF56672">
    <property type="entry name" value="DNA/RNA polymerases"/>
    <property type="match status" value="1"/>
</dbReference>
<evidence type="ECO:0000259" key="2">
    <source>
        <dbReference type="Pfam" id="PF07727"/>
    </source>
</evidence>
<gene>
    <name evidence="3" type="ORF">FSB_LOCUS32637</name>
</gene>
<dbReference type="EMBL" id="OIVN01002569">
    <property type="protein sequence ID" value="SPD04755.1"/>
    <property type="molecule type" value="Genomic_DNA"/>
</dbReference>
<feature type="compositionally biased region" description="Pro residues" evidence="1">
    <location>
        <begin position="229"/>
        <end position="238"/>
    </location>
</feature>
<dbReference type="AlphaFoldDB" id="A0A2N9GYN8"/>
<sequence>MATCSVIAPFAQHQPAVDLSTGAQNYSSNRPVCQVCQKPGHVALQCYHRFDNSYTIEAPLLCKLFLPLLNRLLIKIGTLQGATHHVTHDCQFKSPAGQGSDHIRVGSGSMQGPSKHGLYPFPPYSCPYQQLAFRLGYSIRHKGTNVFISLLVVSIQDVVFQESLFPFKIPNSPLPPHESVITSPPTQLSILGPHPFYSHCTPLGFQQDASIQHYTNLPGTRSPSLNQNPIPPIQPGPSPSSNTENLIPSSPNSPAPASPEPPPPFALPPASTIPPHLPSTHPMLTRSKHNILKPKTPTDDTIRYPLPKALLATASHLSHSTEPTCLKNASKDPQWRKAMNNEFDALLQNQTWTLVHPHQNQNIVGCKWVFRIKRLVDGSIERYKARLVAKGFHQQPRINYGETYSPVIKRTTVRTVLSLAISAVYVLIYVDDIIITSSSDKAIDTLLSNLKSDFAVKQLGPLKFFLAIEVIPTTSRVLLSQQRYITNILSCTKMLEAKPVSTPMASSTNLSAYEGEPFPDQTLFRSNVGALQ</sequence>
<feature type="region of interest" description="Disordered" evidence="1">
    <location>
        <begin position="214"/>
        <end position="302"/>
    </location>
</feature>
<protein>
    <recommendedName>
        <fullName evidence="2">Reverse transcriptase Ty1/copia-type domain-containing protein</fullName>
    </recommendedName>
</protein>
<feature type="domain" description="Reverse transcriptase Ty1/copia-type" evidence="2">
    <location>
        <begin position="349"/>
        <end position="423"/>
    </location>
</feature>
<accession>A0A2N9GYN8</accession>
<reference evidence="3" key="1">
    <citation type="submission" date="2018-02" db="EMBL/GenBank/DDBJ databases">
        <authorList>
            <person name="Cohen D.B."/>
            <person name="Kent A.D."/>
        </authorList>
    </citation>
    <scope>NUCLEOTIDE SEQUENCE</scope>
</reference>
<name>A0A2N9GYN8_FAGSY</name>
<feature type="domain" description="Reverse transcriptase Ty1/copia-type" evidence="2">
    <location>
        <begin position="425"/>
        <end position="505"/>
    </location>
</feature>
<proteinExistence type="predicted"/>
<dbReference type="Pfam" id="PF07727">
    <property type="entry name" value="RVT_2"/>
    <property type="match status" value="2"/>
</dbReference>
<dbReference type="InterPro" id="IPR043502">
    <property type="entry name" value="DNA/RNA_pol_sf"/>
</dbReference>
<feature type="compositionally biased region" description="Pro residues" evidence="1">
    <location>
        <begin position="251"/>
        <end position="277"/>
    </location>
</feature>
<evidence type="ECO:0000256" key="1">
    <source>
        <dbReference type="SAM" id="MobiDB-lite"/>
    </source>
</evidence>
<evidence type="ECO:0000313" key="3">
    <source>
        <dbReference type="EMBL" id="SPD04755.1"/>
    </source>
</evidence>